<keyword evidence="2" id="KW-0808">Transferase</keyword>
<dbReference type="GO" id="GO:0004519">
    <property type="term" value="F:endonuclease activity"/>
    <property type="evidence" value="ECO:0007669"/>
    <property type="project" value="UniProtKB-KW"/>
</dbReference>
<dbReference type="InterPro" id="IPR043502">
    <property type="entry name" value="DNA/RNA_pol_sf"/>
</dbReference>
<evidence type="ECO:0000256" key="4">
    <source>
        <dbReference type="ARBA" id="ARBA00022722"/>
    </source>
</evidence>
<evidence type="ECO:0000256" key="3">
    <source>
        <dbReference type="ARBA" id="ARBA00022695"/>
    </source>
</evidence>
<evidence type="ECO:0000256" key="7">
    <source>
        <dbReference type="ARBA" id="ARBA00022918"/>
    </source>
</evidence>
<keyword evidence="6" id="KW-0378">Hydrolase</keyword>
<keyword evidence="7" id="KW-0695">RNA-directed DNA polymerase</keyword>
<comment type="caution">
    <text evidence="9">The sequence shown here is derived from an EMBL/GenBank/DDBJ whole genome shotgun (WGS) entry which is preliminary data.</text>
</comment>
<dbReference type="Gene3D" id="3.30.70.270">
    <property type="match status" value="1"/>
</dbReference>
<evidence type="ECO:0000313" key="9">
    <source>
        <dbReference type="EMBL" id="RVX21011.1"/>
    </source>
</evidence>
<evidence type="ECO:0000256" key="1">
    <source>
        <dbReference type="ARBA" id="ARBA00022670"/>
    </source>
</evidence>
<dbReference type="PANTHER" id="PTHR33064">
    <property type="entry name" value="POL PROTEIN"/>
    <property type="match status" value="1"/>
</dbReference>
<dbReference type="FunFam" id="3.30.70.270:FF:000003">
    <property type="entry name" value="Transposon Ty3-G Gag-Pol polyprotein"/>
    <property type="match status" value="1"/>
</dbReference>
<protein>
    <submittedName>
        <fullName evidence="9">Enzymatic polyprotein</fullName>
    </submittedName>
</protein>
<evidence type="ECO:0000259" key="8">
    <source>
        <dbReference type="PROSITE" id="PS50878"/>
    </source>
</evidence>
<dbReference type="CDD" id="cd01647">
    <property type="entry name" value="RT_LTR"/>
    <property type="match status" value="1"/>
</dbReference>
<proteinExistence type="predicted"/>
<dbReference type="InterPro" id="IPR000477">
    <property type="entry name" value="RT_dom"/>
</dbReference>
<dbReference type="GO" id="GO:0006508">
    <property type="term" value="P:proteolysis"/>
    <property type="evidence" value="ECO:0007669"/>
    <property type="project" value="UniProtKB-KW"/>
</dbReference>
<keyword evidence="4" id="KW-0540">Nuclease</keyword>
<sequence length="186" mass="21588">MKSGFWQIQIAEKDRYKTAFVVPFGHYKWNVMPFSLKNAPSEFQNIMNEIFNQFCDFIIVYIDDVLVYSISVEQHWKHLNKFVQTVKSNGLTLSTTKINLFQTKIIFLGHHIHQGTITPIQRAIEFADKFSNEIKDKKQLQRFLVKSRVKTLPCLTLTDPEAFKIVETDALDIGYGGILKQKDGNQ</sequence>
<reference evidence="9 10" key="1">
    <citation type="journal article" date="2018" name="PLoS Genet.">
        <title>Population sequencing reveals clonal diversity and ancestral inbreeding in the grapevine cultivar Chardonnay.</title>
        <authorList>
            <person name="Roach M.J."/>
            <person name="Johnson D.L."/>
            <person name="Bohlmann J."/>
            <person name="van Vuuren H.J."/>
            <person name="Jones S.J."/>
            <person name="Pretorius I.S."/>
            <person name="Schmidt S.A."/>
            <person name="Borneman A.R."/>
        </authorList>
    </citation>
    <scope>NUCLEOTIDE SEQUENCE [LARGE SCALE GENOMIC DNA]</scope>
    <source>
        <strain evidence="10">cv. Chardonnay</strain>
        <tissue evidence="9">Leaf</tissue>
    </source>
</reference>
<dbReference type="Proteomes" id="UP000288805">
    <property type="component" value="Unassembled WGS sequence"/>
</dbReference>
<name>A0A438KII2_VITVI</name>
<gene>
    <name evidence="9" type="primary">ORF_1</name>
    <name evidence="9" type="ORF">CK203_002677</name>
</gene>
<keyword evidence="1" id="KW-0645">Protease</keyword>
<dbReference type="FunFam" id="3.10.10.10:FF:000007">
    <property type="entry name" value="Retrovirus-related Pol polyprotein from transposon 17.6-like Protein"/>
    <property type="match status" value="1"/>
</dbReference>
<organism evidence="9 10">
    <name type="scientific">Vitis vinifera</name>
    <name type="common">Grape</name>
    <dbReference type="NCBI Taxonomy" id="29760"/>
    <lineage>
        <taxon>Eukaryota</taxon>
        <taxon>Viridiplantae</taxon>
        <taxon>Streptophyta</taxon>
        <taxon>Embryophyta</taxon>
        <taxon>Tracheophyta</taxon>
        <taxon>Spermatophyta</taxon>
        <taxon>Magnoliopsida</taxon>
        <taxon>eudicotyledons</taxon>
        <taxon>Gunneridae</taxon>
        <taxon>Pentapetalae</taxon>
        <taxon>rosids</taxon>
        <taxon>Vitales</taxon>
        <taxon>Vitaceae</taxon>
        <taxon>Viteae</taxon>
        <taxon>Vitis</taxon>
    </lineage>
</organism>
<dbReference type="InterPro" id="IPR051320">
    <property type="entry name" value="Viral_Replic_Matur_Polypro"/>
</dbReference>
<dbReference type="Gene3D" id="3.10.10.10">
    <property type="entry name" value="HIV Type 1 Reverse Transcriptase, subunit A, domain 1"/>
    <property type="match status" value="1"/>
</dbReference>
<feature type="domain" description="Reverse transcriptase" evidence="8">
    <location>
        <begin position="1"/>
        <end position="112"/>
    </location>
</feature>
<evidence type="ECO:0000256" key="2">
    <source>
        <dbReference type="ARBA" id="ARBA00022679"/>
    </source>
</evidence>
<dbReference type="EMBL" id="QGNW01000006">
    <property type="protein sequence ID" value="RVX21011.1"/>
    <property type="molecule type" value="Genomic_DNA"/>
</dbReference>
<dbReference type="GO" id="GO:0003964">
    <property type="term" value="F:RNA-directed DNA polymerase activity"/>
    <property type="evidence" value="ECO:0007669"/>
    <property type="project" value="UniProtKB-KW"/>
</dbReference>
<accession>A0A438KII2</accession>
<dbReference type="PROSITE" id="PS50878">
    <property type="entry name" value="RT_POL"/>
    <property type="match status" value="1"/>
</dbReference>
<evidence type="ECO:0000313" key="10">
    <source>
        <dbReference type="Proteomes" id="UP000288805"/>
    </source>
</evidence>
<dbReference type="SUPFAM" id="SSF56672">
    <property type="entry name" value="DNA/RNA polymerases"/>
    <property type="match status" value="1"/>
</dbReference>
<evidence type="ECO:0000256" key="5">
    <source>
        <dbReference type="ARBA" id="ARBA00022759"/>
    </source>
</evidence>
<keyword evidence="5" id="KW-0255">Endonuclease</keyword>
<dbReference type="PANTHER" id="PTHR33064:SF37">
    <property type="entry name" value="RIBONUCLEASE H"/>
    <property type="match status" value="1"/>
</dbReference>
<dbReference type="Pfam" id="PF00078">
    <property type="entry name" value="RVT_1"/>
    <property type="match status" value="1"/>
</dbReference>
<dbReference type="InterPro" id="IPR043128">
    <property type="entry name" value="Rev_trsase/Diguanyl_cyclase"/>
</dbReference>
<evidence type="ECO:0000256" key="6">
    <source>
        <dbReference type="ARBA" id="ARBA00022801"/>
    </source>
</evidence>
<dbReference type="AlphaFoldDB" id="A0A438KII2"/>
<keyword evidence="3" id="KW-0548">Nucleotidyltransferase</keyword>
<dbReference type="GO" id="GO:0008233">
    <property type="term" value="F:peptidase activity"/>
    <property type="evidence" value="ECO:0007669"/>
    <property type="project" value="UniProtKB-KW"/>
</dbReference>